<accession>A0AA49GGW6</accession>
<dbReference type="Pfam" id="PF04219">
    <property type="entry name" value="DUF413"/>
    <property type="match status" value="1"/>
</dbReference>
<evidence type="ECO:0000256" key="3">
    <source>
        <dbReference type="SAM" id="MobiDB-lite"/>
    </source>
</evidence>
<keyword evidence="5" id="KW-1185">Reference proteome</keyword>
<feature type="compositionally biased region" description="Polar residues" evidence="3">
    <location>
        <begin position="99"/>
        <end position="110"/>
    </location>
</feature>
<name>A0AA49GGW6_9BACT</name>
<comment type="similarity">
    <text evidence="1">Belongs to the MaoP family.</text>
</comment>
<evidence type="ECO:0000256" key="1">
    <source>
        <dbReference type="ARBA" id="ARBA00093464"/>
    </source>
</evidence>
<dbReference type="InterPro" id="IPR007335">
    <property type="entry name" value="DUF413"/>
</dbReference>
<dbReference type="KEGG" id="msaa:QYS49_02210"/>
<dbReference type="AlphaFoldDB" id="A0AA49GGW6"/>
<proteinExistence type="inferred from homology"/>
<evidence type="ECO:0000256" key="2">
    <source>
        <dbReference type="ARBA" id="ARBA00093628"/>
    </source>
</evidence>
<feature type="region of interest" description="Disordered" evidence="3">
    <location>
        <begin position="71"/>
        <end position="110"/>
    </location>
</feature>
<reference evidence="4 5" key="1">
    <citation type="submission" date="2023-08" db="EMBL/GenBank/DDBJ databases">
        <title>Comparative genomics and taxonomic characterization of three novel marine species of genus Marivirga.</title>
        <authorList>
            <person name="Muhammad N."/>
            <person name="Kim S.-G."/>
        </authorList>
    </citation>
    <scope>NUCLEOTIDE SEQUENCE [LARGE SCALE GENOMIC DNA]</scope>
    <source>
        <strain evidence="4 5">BDSF4-3</strain>
    </source>
</reference>
<dbReference type="Proteomes" id="UP001230496">
    <property type="component" value="Chromosome"/>
</dbReference>
<protein>
    <recommendedName>
        <fullName evidence="2">Macrodomain Ori protein</fullName>
    </recommendedName>
</protein>
<organism evidence="4 5">
    <name type="scientific">Marivirga salinarum</name>
    <dbReference type="NCBI Taxonomy" id="3059078"/>
    <lineage>
        <taxon>Bacteria</taxon>
        <taxon>Pseudomonadati</taxon>
        <taxon>Bacteroidota</taxon>
        <taxon>Cytophagia</taxon>
        <taxon>Cytophagales</taxon>
        <taxon>Marivirgaceae</taxon>
        <taxon>Marivirga</taxon>
    </lineage>
</organism>
<dbReference type="EMBL" id="CP129971">
    <property type="protein sequence ID" value="WKK76225.1"/>
    <property type="molecule type" value="Genomic_DNA"/>
</dbReference>
<evidence type="ECO:0000313" key="5">
    <source>
        <dbReference type="Proteomes" id="UP001230496"/>
    </source>
</evidence>
<sequence length="110" mass="13023">MDCSLAIFSNEEREILEKYGHWFKALISGELGPYTEKQKLFIEAAKNERHPISIEEKTWFKYTKRKEIEEKHGHVLSSRPELKTDPFYSREGAKHLRRSQMSTMGKNHRA</sequence>
<evidence type="ECO:0000313" key="4">
    <source>
        <dbReference type="EMBL" id="WKK76225.1"/>
    </source>
</evidence>
<dbReference type="RefSeq" id="WP_308350634.1">
    <property type="nucleotide sequence ID" value="NZ_CP129971.1"/>
</dbReference>
<gene>
    <name evidence="4" type="primary">maoP</name>
    <name evidence="4" type="ORF">QYS49_02210</name>
</gene>